<dbReference type="Proteomes" id="UP001142374">
    <property type="component" value="Unassembled WGS sequence"/>
</dbReference>
<dbReference type="InterPro" id="IPR000182">
    <property type="entry name" value="GNAT_dom"/>
</dbReference>
<dbReference type="AlphaFoldDB" id="A0A9X2LHX7"/>
<sequence>MERPRQIIECGDFVLRRWRGLSDFAPALTLIEESLDHLRPWEPWVASHSEESTRDFLTKAESKWASGDVYNYAIDEDGTLLGMCQTYRGAEPQGRRMGYWLHPAATGQGIATRATAALATEMFTLPDVEYLEIAHDLANTSSAAVPRRLGFTEVLRERATPPVAPSGSGIEVVWRLNRPAPAPMPAPMPAPLPTPVPTSPVNGTPRP</sequence>
<accession>A0A9X2LHX7</accession>
<keyword evidence="4" id="KW-1185">Reference proteome</keyword>
<feature type="domain" description="N-acetyltransferase" evidence="2">
    <location>
        <begin position="25"/>
        <end position="179"/>
    </location>
</feature>
<dbReference type="PANTHER" id="PTHR43441:SF2">
    <property type="entry name" value="FAMILY ACETYLTRANSFERASE, PUTATIVE (AFU_ORTHOLOGUE AFUA_7G00850)-RELATED"/>
    <property type="match status" value="1"/>
</dbReference>
<evidence type="ECO:0000313" key="4">
    <source>
        <dbReference type="Proteomes" id="UP001142374"/>
    </source>
</evidence>
<gene>
    <name evidence="3" type="ORF">NQU55_15480</name>
</gene>
<dbReference type="InterPro" id="IPR051908">
    <property type="entry name" value="Ribosomal_N-acetyltransferase"/>
</dbReference>
<dbReference type="Gene3D" id="3.40.630.30">
    <property type="match status" value="1"/>
</dbReference>
<organism evidence="3 4">
    <name type="scientific">Streptomyces telluris</name>
    <dbReference type="NCBI Taxonomy" id="2720021"/>
    <lineage>
        <taxon>Bacteria</taxon>
        <taxon>Bacillati</taxon>
        <taxon>Actinomycetota</taxon>
        <taxon>Actinomycetes</taxon>
        <taxon>Kitasatosporales</taxon>
        <taxon>Streptomycetaceae</taxon>
        <taxon>Streptomyces</taxon>
    </lineage>
</organism>
<dbReference type="Pfam" id="PF13302">
    <property type="entry name" value="Acetyltransf_3"/>
    <property type="match status" value="1"/>
</dbReference>
<dbReference type="PROSITE" id="PS51186">
    <property type="entry name" value="GNAT"/>
    <property type="match status" value="1"/>
</dbReference>
<evidence type="ECO:0000256" key="1">
    <source>
        <dbReference type="SAM" id="MobiDB-lite"/>
    </source>
</evidence>
<evidence type="ECO:0000313" key="3">
    <source>
        <dbReference type="EMBL" id="MCQ8771157.1"/>
    </source>
</evidence>
<evidence type="ECO:0000259" key="2">
    <source>
        <dbReference type="PROSITE" id="PS51186"/>
    </source>
</evidence>
<dbReference type="GO" id="GO:0005737">
    <property type="term" value="C:cytoplasm"/>
    <property type="evidence" value="ECO:0007669"/>
    <property type="project" value="TreeGrafter"/>
</dbReference>
<dbReference type="InterPro" id="IPR016181">
    <property type="entry name" value="Acyl_CoA_acyltransferase"/>
</dbReference>
<protein>
    <submittedName>
        <fullName evidence="3">GNAT family N-acetyltransferase</fullName>
    </submittedName>
</protein>
<comment type="caution">
    <text evidence="3">The sequence shown here is derived from an EMBL/GenBank/DDBJ whole genome shotgun (WGS) entry which is preliminary data.</text>
</comment>
<dbReference type="SUPFAM" id="SSF55729">
    <property type="entry name" value="Acyl-CoA N-acyltransferases (Nat)"/>
    <property type="match status" value="1"/>
</dbReference>
<dbReference type="GO" id="GO:0008999">
    <property type="term" value="F:protein-N-terminal-alanine acetyltransferase activity"/>
    <property type="evidence" value="ECO:0007669"/>
    <property type="project" value="TreeGrafter"/>
</dbReference>
<name>A0A9X2LHX7_9ACTN</name>
<dbReference type="RefSeq" id="WP_240977022.1">
    <property type="nucleotide sequence ID" value="NZ_JAATER010000708.1"/>
</dbReference>
<proteinExistence type="predicted"/>
<feature type="region of interest" description="Disordered" evidence="1">
    <location>
        <begin position="179"/>
        <end position="207"/>
    </location>
</feature>
<dbReference type="PANTHER" id="PTHR43441">
    <property type="entry name" value="RIBOSOMAL-PROTEIN-SERINE ACETYLTRANSFERASE"/>
    <property type="match status" value="1"/>
</dbReference>
<dbReference type="EMBL" id="JANIID010000012">
    <property type="protein sequence ID" value="MCQ8771157.1"/>
    <property type="molecule type" value="Genomic_DNA"/>
</dbReference>
<dbReference type="GO" id="GO:1990189">
    <property type="term" value="F:protein N-terminal-serine acetyltransferase activity"/>
    <property type="evidence" value="ECO:0007669"/>
    <property type="project" value="TreeGrafter"/>
</dbReference>
<feature type="compositionally biased region" description="Pro residues" evidence="1">
    <location>
        <begin position="180"/>
        <end position="198"/>
    </location>
</feature>
<reference evidence="3" key="1">
    <citation type="submission" date="2022-06" db="EMBL/GenBank/DDBJ databases">
        <title>WGS of actinobacteria.</title>
        <authorList>
            <person name="Thawai C."/>
        </authorList>
    </citation>
    <scope>NUCLEOTIDE SEQUENCE</scope>
    <source>
        <strain evidence="3">AA8</strain>
    </source>
</reference>